<gene>
    <name evidence="1" type="ORF">HOP61_04985</name>
</gene>
<dbReference type="EMBL" id="JABFTS010000001">
    <property type="protein sequence ID" value="MCE8050641.1"/>
    <property type="molecule type" value="Genomic_DNA"/>
</dbReference>
<organism evidence="1 2">
    <name type="scientific">Billgrantia desiderata</name>
    <dbReference type="NCBI Taxonomy" id="52021"/>
    <lineage>
        <taxon>Bacteria</taxon>
        <taxon>Pseudomonadati</taxon>
        <taxon>Pseudomonadota</taxon>
        <taxon>Gammaproteobacteria</taxon>
        <taxon>Oceanospirillales</taxon>
        <taxon>Halomonadaceae</taxon>
        <taxon>Billgrantia</taxon>
    </lineage>
</organism>
<name>A0AAW4YRQ7_9GAMM</name>
<proteinExistence type="predicted"/>
<dbReference type="AlphaFoldDB" id="A0AAW4YRQ7"/>
<evidence type="ECO:0000313" key="1">
    <source>
        <dbReference type="EMBL" id="MCE8050641.1"/>
    </source>
</evidence>
<protein>
    <submittedName>
        <fullName evidence="1">Uncharacterized protein</fullName>
    </submittedName>
</protein>
<evidence type="ECO:0000313" key="2">
    <source>
        <dbReference type="Proteomes" id="UP001320178"/>
    </source>
</evidence>
<dbReference type="Proteomes" id="UP001320178">
    <property type="component" value="Unassembled WGS sequence"/>
</dbReference>
<sequence length="212" mass="24152">MPREMPNLALSFANSVDGAVELVKGVESARSKLGSEDSRQCLPVPRIELTYELSFLRIFNAWEDFLEQGLLRYMCGYEARHGQEDPIDGVFCKSLRSAKVKLNSGQQYLLWHNPGKVVRRAAMHLRNSRHEVVITSMQGRIENFAAIRHRIAHAHAREEFDRASMALAGKRYLGSRPGKFLRDWAPHTNVPSRWLEVVSIELKGLAFQIVPK</sequence>
<reference evidence="1" key="1">
    <citation type="submission" date="2020-05" db="EMBL/GenBank/DDBJ databases">
        <authorList>
            <person name="Wang L."/>
            <person name="Shao Z."/>
        </authorList>
    </citation>
    <scope>NUCLEOTIDE SEQUENCE</scope>
    <source>
        <strain evidence="1">MCCC 1A05776</strain>
    </source>
</reference>
<accession>A0AAW4YRQ7</accession>
<dbReference type="RefSeq" id="WP_234238773.1">
    <property type="nucleotide sequence ID" value="NZ_JABFTS010000001.1"/>
</dbReference>
<reference evidence="1" key="2">
    <citation type="journal article" date="2021" name="Front. Microbiol.">
        <title>Aerobic Denitrification and Heterotrophic Sulfur Oxidation in the Genus Halomonas Revealed by Six Novel Species Characterizations and Genome-Based Analysis.</title>
        <authorList>
            <person name="Wang L."/>
            <person name="Shao Z."/>
        </authorList>
    </citation>
    <scope>NUCLEOTIDE SEQUENCE</scope>
    <source>
        <strain evidence="1">MCCC 1A05776</strain>
    </source>
</reference>
<comment type="caution">
    <text evidence="1">The sequence shown here is derived from an EMBL/GenBank/DDBJ whole genome shotgun (WGS) entry which is preliminary data.</text>
</comment>